<evidence type="ECO:0008006" key="5">
    <source>
        <dbReference type="Google" id="ProtNLM"/>
    </source>
</evidence>
<evidence type="ECO:0000313" key="4">
    <source>
        <dbReference type="Proteomes" id="UP001285441"/>
    </source>
</evidence>
<evidence type="ECO:0000256" key="1">
    <source>
        <dbReference type="SAM" id="Coils"/>
    </source>
</evidence>
<organism evidence="3 4">
    <name type="scientific">Podospora didyma</name>
    <dbReference type="NCBI Taxonomy" id="330526"/>
    <lineage>
        <taxon>Eukaryota</taxon>
        <taxon>Fungi</taxon>
        <taxon>Dikarya</taxon>
        <taxon>Ascomycota</taxon>
        <taxon>Pezizomycotina</taxon>
        <taxon>Sordariomycetes</taxon>
        <taxon>Sordariomycetidae</taxon>
        <taxon>Sordariales</taxon>
        <taxon>Podosporaceae</taxon>
        <taxon>Podospora</taxon>
    </lineage>
</organism>
<keyword evidence="4" id="KW-1185">Reference proteome</keyword>
<evidence type="ECO:0000256" key="2">
    <source>
        <dbReference type="SAM" id="MobiDB-lite"/>
    </source>
</evidence>
<dbReference type="Proteomes" id="UP001285441">
    <property type="component" value="Unassembled WGS sequence"/>
</dbReference>
<feature type="compositionally biased region" description="Low complexity" evidence="2">
    <location>
        <begin position="252"/>
        <end position="279"/>
    </location>
</feature>
<name>A0AAE0KIS4_9PEZI</name>
<reference evidence="3" key="2">
    <citation type="submission" date="2023-06" db="EMBL/GenBank/DDBJ databases">
        <authorList>
            <consortium name="Lawrence Berkeley National Laboratory"/>
            <person name="Haridas S."/>
            <person name="Hensen N."/>
            <person name="Bonometti L."/>
            <person name="Westerberg I."/>
            <person name="Brannstrom I.O."/>
            <person name="Guillou S."/>
            <person name="Cros-Aarteil S."/>
            <person name="Calhoun S."/>
            <person name="Kuo A."/>
            <person name="Mondo S."/>
            <person name="Pangilinan J."/>
            <person name="Riley R."/>
            <person name="LaButti K."/>
            <person name="Andreopoulos B."/>
            <person name="Lipzen A."/>
            <person name="Chen C."/>
            <person name="Yanf M."/>
            <person name="Daum C."/>
            <person name="Ng V."/>
            <person name="Clum A."/>
            <person name="Steindorff A."/>
            <person name="Ohm R."/>
            <person name="Martin F."/>
            <person name="Silar P."/>
            <person name="Natvig D."/>
            <person name="Lalanne C."/>
            <person name="Gautier V."/>
            <person name="Ament-velasquez S.L."/>
            <person name="Kruys A."/>
            <person name="Hutchinson M.I."/>
            <person name="Powell A.J."/>
            <person name="Barry K."/>
            <person name="Miller A.N."/>
            <person name="Grigoriev I.V."/>
            <person name="Debuchy R."/>
            <person name="Gladieux P."/>
            <person name="Thoren M.H."/>
            <person name="Johannesson H."/>
        </authorList>
    </citation>
    <scope>NUCLEOTIDE SEQUENCE</scope>
    <source>
        <strain evidence="3">CBS 232.78</strain>
    </source>
</reference>
<reference evidence="3" key="1">
    <citation type="journal article" date="2023" name="Mol. Phylogenet. Evol.">
        <title>Genome-scale phylogeny and comparative genomics of the fungal order Sordariales.</title>
        <authorList>
            <person name="Hensen N."/>
            <person name="Bonometti L."/>
            <person name="Westerberg I."/>
            <person name="Brannstrom I.O."/>
            <person name="Guillou S."/>
            <person name="Cros-Aarteil S."/>
            <person name="Calhoun S."/>
            <person name="Haridas S."/>
            <person name="Kuo A."/>
            <person name="Mondo S."/>
            <person name="Pangilinan J."/>
            <person name="Riley R."/>
            <person name="LaButti K."/>
            <person name="Andreopoulos B."/>
            <person name="Lipzen A."/>
            <person name="Chen C."/>
            <person name="Yan M."/>
            <person name="Daum C."/>
            <person name="Ng V."/>
            <person name="Clum A."/>
            <person name="Steindorff A."/>
            <person name="Ohm R.A."/>
            <person name="Martin F."/>
            <person name="Silar P."/>
            <person name="Natvig D.O."/>
            <person name="Lalanne C."/>
            <person name="Gautier V."/>
            <person name="Ament-Velasquez S.L."/>
            <person name="Kruys A."/>
            <person name="Hutchinson M.I."/>
            <person name="Powell A.J."/>
            <person name="Barry K."/>
            <person name="Miller A.N."/>
            <person name="Grigoriev I.V."/>
            <person name="Debuchy R."/>
            <person name="Gladieux P."/>
            <person name="Hiltunen Thoren M."/>
            <person name="Johannesson H."/>
        </authorList>
    </citation>
    <scope>NUCLEOTIDE SEQUENCE</scope>
    <source>
        <strain evidence="3">CBS 232.78</strain>
    </source>
</reference>
<feature type="coiled-coil region" evidence="1">
    <location>
        <begin position="28"/>
        <end position="55"/>
    </location>
</feature>
<accession>A0AAE0KIS4</accession>
<sequence>MSPSADELEDSDVAHRRERGRLAQRAFRQRQIDTIRELRDENRALRDAILNISHAATGRAQVLLDEPSLQGAIQTACFTAGLETPEELRDAPMQADTILASSEPLRPESLQAGFSANTAASFPGGQPYYPQQQLGLDFTFPGPNNITTTSFTCQAHAHPNVVLPSQPDPIAHQQQEACLRLANSTPTATQGRMSPRLTYGLWFEPERMFRVLRPPLDIVPFLGDGMYTFAGAVFWSGMGYALSALRTILHGPSTPSPSSSSRSRVHSPASSLGQDSNTLDVDDTDDTPTPKAPSGTNPIDFEIQQSMQIVHKLFGPTLRLTTERTLHDLIHARVMWRARGSINGEHPGRDPDAAARLFAGIVSDAEHAAAVGDHALWMTPTEVETFLQTRLQATPGGWQPWAEALREQVGGDELRAQLIGKLVRMFAQNSTCFAGPRWRVDMVQLWIDRWMHEVSNTLPGFGVGPAQHVPPPTVSEPPYDPSLYGQGMGGFGV</sequence>
<dbReference type="GO" id="GO:0003700">
    <property type="term" value="F:DNA-binding transcription factor activity"/>
    <property type="evidence" value="ECO:0007669"/>
    <property type="project" value="InterPro"/>
</dbReference>
<dbReference type="CDD" id="cd14688">
    <property type="entry name" value="bZIP_YAP"/>
    <property type="match status" value="1"/>
</dbReference>
<keyword evidence="1" id="KW-0175">Coiled coil</keyword>
<dbReference type="Gene3D" id="1.20.5.170">
    <property type="match status" value="1"/>
</dbReference>
<dbReference type="EMBL" id="JAULSW010000006">
    <property type="protein sequence ID" value="KAK3377528.1"/>
    <property type="molecule type" value="Genomic_DNA"/>
</dbReference>
<dbReference type="InterPro" id="IPR046347">
    <property type="entry name" value="bZIP_sf"/>
</dbReference>
<comment type="caution">
    <text evidence="3">The sequence shown here is derived from an EMBL/GenBank/DDBJ whole genome shotgun (WGS) entry which is preliminary data.</text>
</comment>
<gene>
    <name evidence="3" type="ORF">B0H63DRAFT_220125</name>
</gene>
<dbReference type="SUPFAM" id="SSF57959">
    <property type="entry name" value="Leucine zipper domain"/>
    <property type="match status" value="1"/>
</dbReference>
<dbReference type="AlphaFoldDB" id="A0AAE0KIS4"/>
<evidence type="ECO:0000313" key="3">
    <source>
        <dbReference type="EMBL" id="KAK3377528.1"/>
    </source>
</evidence>
<proteinExistence type="predicted"/>
<feature type="region of interest" description="Disordered" evidence="2">
    <location>
        <begin position="251"/>
        <end position="299"/>
    </location>
</feature>
<protein>
    <recommendedName>
        <fullName evidence="5">BZIP domain-containing protein</fullName>
    </recommendedName>
</protein>